<name>A0AAC9LA20_9PSEU</name>
<organism evidence="1 2">
    <name type="scientific">Actinoalloteichus fjordicus</name>
    <dbReference type="NCBI Taxonomy" id="1612552"/>
    <lineage>
        <taxon>Bacteria</taxon>
        <taxon>Bacillati</taxon>
        <taxon>Actinomycetota</taxon>
        <taxon>Actinomycetes</taxon>
        <taxon>Pseudonocardiales</taxon>
        <taxon>Pseudonocardiaceae</taxon>
        <taxon>Actinoalloteichus</taxon>
    </lineage>
</organism>
<dbReference type="EMBL" id="CP016076">
    <property type="protein sequence ID" value="APU13963.1"/>
    <property type="molecule type" value="Genomic_DNA"/>
</dbReference>
<dbReference type="Proteomes" id="UP000185511">
    <property type="component" value="Chromosome"/>
</dbReference>
<evidence type="ECO:0000313" key="2">
    <source>
        <dbReference type="Proteomes" id="UP000185511"/>
    </source>
</evidence>
<dbReference type="RefSeq" id="WP_157434079.1">
    <property type="nucleotide sequence ID" value="NZ_CP016076.1"/>
</dbReference>
<reference evidence="2" key="1">
    <citation type="submission" date="2016-06" db="EMBL/GenBank/DDBJ databases">
        <title>Complete genome sequence of Actinoalloteichus fjordicus DSM 46855 (=ADI127-17), type strain of the new species Actinoalloteichus fjordicus.</title>
        <authorList>
            <person name="Ruckert C."/>
            <person name="Nouioui I."/>
            <person name="Willmese J."/>
            <person name="van Wezel G."/>
            <person name="Klenk H.-P."/>
            <person name="Kalinowski J."/>
            <person name="Zotchev S.B."/>
        </authorList>
    </citation>
    <scope>NUCLEOTIDE SEQUENCE [LARGE SCALE GENOMIC DNA]</scope>
    <source>
        <strain evidence="2">ADI127-7</strain>
    </source>
</reference>
<dbReference type="AlphaFoldDB" id="A0AAC9LA20"/>
<keyword evidence="2" id="KW-1185">Reference proteome</keyword>
<gene>
    <name evidence="1" type="ORF">UA74_09500</name>
</gene>
<proteinExistence type="predicted"/>
<evidence type="ECO:0000313" key="1">
    <source>
        <dbReference type="EMBL" id="APU13963.1"/>
    </source>
</evidence>
<protein>
    <submittedName>
        <fullName evidence="1">Uncharacterized protein</fullName>
    </submittedName>
</protein>
<accession>A0AAC9LA20</accession>
<sequence>MLAVIGPAPVLSGRVFKDLVSRGGLDEDFGRDVEQARELLVEQEPPWHDD</sequence>
<dbReference type="KEGG" id="acad:UA74_09500"/>